<evidence type="ECO:0000313" key="3">
    <source>
        <dbReference type="Proteomes" id="UP000199420"/>
    </source>
</evidence>
<proteinExistence type="predicted"/>
<evidence type="ECO:0000259" key="1">
    <source>
        <dbReference type="PROSITE" id="PS50943"/>
    </source>
</evidence>
<reference evidence="2 3" key="1">
    <citation type="submission" date="2016-10" db="EMBL/GenBank/DDBJ databases">
        <authorList>
            <person name="de Groot N.N."/>
        </authorList>
    </citation>
    <scope>NUCLEOTIDE SEQUENCE [LARGE SCALE GENOMIC DNA]</scope>
    <source>
        <strain evidence="2 3">DSM 26515</strain>
    </source>
</reference>
<name>A0A1H6VXW2_9GAMM</name>
<dbReference type="EMBL" id="FNYC01000004">
    <property type="protein sequence ID" value="SEJ05450.1"/>
    <property type="molecule type" value="Genomic_DNA"/>
</dbReference>
<dbReference type="CDD" id="cd00093">
    <property type="entry name" value="HTH_XRE"/>
    <property type="match status" value="1"/>
</dbReference>
<dbReference type="Gene3D" id="1.10.260.40">
    <property type="entry name" value="lambda repressor-like DNA-binding domains"/>
    <property type="match status" value="1"/>
</dbReference>
<evidence type="ECO:0000313" key="2">
    <source>
        <dbReference type="EMBL" id="SEJ05450.1"/>
    </source>
</evidence>
<dbReference type="SMART" id="SM00530">
    <property type="entry name" value="HTH_XRE"/>
    <property type="match status" value="1"/>
</dbReference>
<dbReference type="InterPro" id="IPR010982">
    <property type="entry name" value="Lambda_DNA-bd_dom_sf"/>
</dbReference>
<dbReference type="AlphaFoldDB" id="A0A1H6VXW2"/>
<protein>
    <submittedName>
        <fullName evidence="2">Helix-turn-helix domain-containing protein</fullName>
    </submittedName>
</protein>
<keyword evidence="3" id="KW-1185">Reference proteome</keyword>
<feature type="domain" description="HTH cro/C1-type" evidence="1">
    <location>
        <begin position="13"/>
        <end position="67"/>
    </location>
</feature>
<dbReference type="RefSeq" id="WP_091338431.1">
    <property type="nucleotide sequence ID" value="NZ_FNYC01000004.1"/>
</dbReference>
<dbReference type="SUPFAM" id="SSF47413">
    <property type="entry name" value="lambda repressor-like DNA-binding domains"/>
    <property type="match status" value="1"/>
</dbReference>
<organism evidence="2 3">
    <name type="scientific">Frateuria terrea</name>
    <dbReference type="NCBI Taxonomy" id="529704"/>
    <lineage>
        <taxon>Bacteria</taxon>
        <taxon>Pseudomonadati</taxon>
        <taxon>Pseudomonadota</taxon>
        <taxon>Gammaproteobacteria</taxon>
        <taxon>Lysobacterales</taxon>
        <taxon>Rhodanobacteraceae</taxon>
        <taxon>Frateuria</taxon>
    </lineage>
</organism>
<dbReference type="Proteomes" id="UP000199420">
    <property type="component" value="Unassembled WGS sequence"/>
</dbReference>
<dbReference type="Pfam" id="PF13560">
    <property type="entry name" value="HTH_31"/>
    <property type="match status" value="1"/>
</dbReference>
<dbReference type="PROSITE" id="PS50943">
    <property type="entry name" value="HTH_CROC1"/>
    <property type="match status" value="1"/>
</dbReference>
<accession>A0A1H6VXW2</accession>
<gene>
    <name evidence="2" type="ORF">SAMN04487997_2344</name>
</gene>
<dbReference type="GO" id="GO:0003677">
    <property type="term" value="F:DNA binding"/>
    <property type="evidence" value="ECO:0007669"/>
    <property type="project" value="InterPro"/>
</dbReference>
<sequence>MTDHLLKQLGEALRVRRKAAGFSQESYADHIQMHRTYYSAIERGEKNLQLDTLERICSGLECKIWEVLKDAET</sequence>
<dbReference type="InterPro" id="IPR001387">
    <property type="entry name" value="Cro/C1-type_HTH"/>
</dbReference>
<dbReference type="OrthoDB" id="9800901at2"/>